<protein>
    <submittedName>
        <fullName evidence="1">Uncharacterized protein</fullName>
    </submittedName>
</protein>
<proteinExistence type="predicted"/>
<dbReference type="AlphaFoldDB" id="A0A2I0TZE6"/>
<accession>A0A2I0TZE6</accession>
<dbReference type="EMBL" id="KZ506557">
    <property type="protein sequence ID" value="PKU39152.1"/>
    <property type="molecule type" value="Genomic_DNA"/>
</dbReference>
<evidence type="ECO:0000313" key="1">
    <source>
        <dbReference type="EMBL" id="PKU39152.1"/>
    </source>
</evidence>
<keyword evidence="2" id="KW-1185">Reference proteome</keyword>
<name>A0A2I0TZE6_LIMLA</name>
<organism evidence="1 2">
    <name type="scientific">Limosa lapponica baueri</name>
    <dbReference type="NCBI Taxonomy" id="1758121"/>
    <lineage>
        <taxon>Eukaryota</taxon>
        <taxon>Metazoa</taxon>
        <taxon>Chordata</taxon>
        <taxon>Craniata</taxon>
        <taxon>Vertebrata</taxon>
        <taxon>Euteleostomi</taxon>
        <taxon>Archelosauria</taxon>
        <taxon>Archosauria</taxon>
        <taxon>Dinosauria</taxon>
        <taxon>Saurischia</taxon>
        <taxon>Theropoda</taxon>
        <taxon>Coelurosauria</taxon>
        <taxon>Aves</taxon>
        <taxon>Neognathae</taxon>
        <taxon>Neoaves</taxon>
        <taxon>Charadriiformes</taxon>
        <taxon>Scolopacidae</taxon>
        <taxon>Limosa</taxon>
    </lineage>
</organism>
<dbReference type="Proteomes" id="UP000233556">
    <property type="component" value="Unassembled WGS sequence"/>
</dbReference>
<evidence type="ECO:0000313" key="2">
    <source>
        <dbReference type="Proteomes" id="UP000233556"/>
    </source>
</evidence>
<reference evidence="2" key="2">
    <citation type="submission" date="2017-12" db="EMBL/GenBank/DDBJ databases">
        <title>Genome sequence of the Bar-tailed Godwit (Limosa lapponica baueri).</title>
        <authorList>
            <person name="Lima N.C.B."/>
            <person name="Parody-Merino A.M."/>
            <person name="Battley P.F."/>
            <person name="Fidler A.E."/>
            <person name="Prosdocimi F."/>
        </authorList>
    </citation>
    <scope>NUCLEOTIDE SEQUENCE [LARGE SCALE GENOMIC DNA]</scope>
</reference>
<reference evidence="2" key="1">
    <citation type="submission" date="2017-11" db="EMBL/GenBank/DDBJ databases">
        <authorList>
            <person name="Lima N.C."/>
            <person name="Parody-Merino A.M."/>
            <person name="Battley P.F."/>
            <person name="Fidler A.E."/>
            <person name="Prosdocimi F."/>
        </authorList>
    </citation>
    <scope>NUCLEOTIDE SEQUENCE [LARGE SCALE GENOMIC DNA]</scope>
</reference>
<gene>
    <name evidence="1" type="ORF">llap_10545</name>
</gene>
<sequence>MLRACPLPVCPEELWIYRILDNGPGQQQDRVLIPRASIRKVKAKPPALQLSPCPKKPWTKLEERVG</sequence>